<dbReference type="HOGENOM" id="CLU_1693920_0_0_3"/>
<reference evidence="1 2" key="1">
    <citation type="journal article" date="2007" name="PLoS Genet.">
        <title>Patterns and implications of gene gain and loss in the evolution of Prochlorococcus.</title>
        <authorList>
            <person name="Kettler G.C."/>
            <person name="Martiny A.C."/>
            <person name="Huang K."/>
            <person name="Zucker J."/>
            <person name="Coleman M.L."/>
            <person name="Rodrigue S."/>
            <person name="Chen F."/>
            <person name="Lapidus A."/>
            <person name="Ferriera S."/>
            <person name="Johnson J."/>
            <person name="Steglich C."/>
            <person name="Church G.M."/>
            <person name="Richardson P."/>
            <person name="Chisholm S.W."/>
        </authorList>
    </citation>
    <scope>NUCLEOTIDE SEQUENCE [LARGE SCALE GENOMIC DNA]</scope>
    <source>
        <strain evidence="1 2">MIT 9303</strain>
    </source>
</reference>
<dbReference type="AlphaFoldDB" id="A2C6Z7"/>
<dbReference type="RefSeq" id="WP_011825180.1">
    <property type="nucleotide sequence ID" value="NC_008820.1"/>
</dbReference>
<name>A2C6Z7_PROM3</name>
<protein>
    <submittedName>
        <fullName evidence="1">Uncharacterized protein</fullName>
    </submittedName>
</protein>
<dbReference type="EMBL" id="CP000554">
    <property type="protein sequence ID" value="ABM77257.1"/>
    <property type="molecule type" value="Genomic_DNA"/>
</dbReference>
<accession>A2C6Z7</accession>
<evidence type="ECO:0000313" key="2">
    <source>
        <dbReference type="Proteomes" id="UP000002274"/>
    </source>
</evidence>
<dbReference type="KEGG" id="pmf:P9303_05051"/>
<organism evidence="1 2">
    <name type="scientific">Prochlorococcus marinus (strain MIT 9303)</name>
    <dbReference type="NCBI Taxonomy" id="59922"/>
    <lineage>
        <taxon>Bacteria</taxon>
        <taxon>Bacillati</taxon>
        <taxon>Cyanobacteriota</taxon>
        <taxon>Cyanophyceae</taxon>
        <taxon>Synechococcales</taxon>
        <taxon>Prochlorococcaceae</taxon>
        <taxon>Prochlorococcus</taxon>
    </lineage>
</organism>
<evidence type="ECO:0000313" key="1">
    <source>
        <dbReference type="EMBL" id="ABM77257.1"/>
    </source>
</evidence>
<dbReference type="BioCyc" id="PMAR59922:G1G80-465-MONOMER"/>
<dbReference type="Proteomes" id="UP000002274">
    <property type="component" value="Chromosome"/>
</dbReference>
<gene>
    <name evidence="1" type="ordered locus">P9303_05051</name>
</gene>
<proteinExistence type="predicted"/>
<sequence>MPPKGKELATIIKKASPLYDYWKSQQNEEDEKARLSKASSSSPASYLFKEEPYKWENLYQSITREVARGDRDSIRGLRVILDTINSSEKEKMLKAFGDNKIIKGEMLLLVKQEDASKTSTKKNLFRFARILFAIFTNPYGIEMKRTKVHIYERTGAAIYALRKAMS</sequence>